<organism evidence="8 9">
    <name type="scientific">Bifidobacterium moukalabense DSM 27321</name>
    <dbReference type="NCBI Taxonomy" id="1435051"/>
    <lineage>
        <taxon>Bacteria</taxon>
        <taxon>Bacillati</taxon>
        <taxon>Actinomycetota</taxon>
        <taxon>Actinomycetes</taxon>
        <taxon>Bifidobacteriales</taxon>
        <taxon>Bifidobacteriaceae</taxon>
        <taxon>Bifidobacterium</taxon>
    </lineage>
</organism>
<comment type="caution">
    <text evidence="8">The sequence shown here is derived from an EMBL/GenBank/DDBJ whole genome shotgun (WGS) entry which is preliminary data.</text>
</comment>
<dbReference type="EMBL" id="AZMV01000005">
    <property type="protein sequence ID" value="ETY71288.1"/>
    <property type="molecule type" value="Genomic_DNA"/>
</dbReference>
<evidence type="ECO:0000256" key="3">
    <source>
        <dbReference type="ARBA" id="ARBA00022989"/>
    </source>
</evidence>
<keyword evidence="2 6" id="KW-0812">Transmembrane</keyword>
<dbReference type="PROSITE" id="PS51012">
    <property type="entry name" value="ABC_TM2"/>
    <property type="match status" value="1"/>
</dbReference>
<evidence type="ECO:0000313" key="9">
    <source>
        <dbReference type="Proteomes" id="UP000019155"/>
    </source>
</evidence>
<reference evidence="8 9" key="1">
    <citation type="journal article" date="2014" name="Genome Announc.">
        <title>The Genome Sequence of Bifidobacterium moukalabense DSM 27321 Highlights the Close Phylogenetic Relatedness with the Bifidobacterium dentium Taxon.</title>
        <authorList>
            <person name="Lugli G.A."/>
            <person name="Duranti S."/>
            <person name="Milani C."/>
            <person name="Turroni F."/>
            <person name="Viappiani A."/>
            <person name="Mangifesta M."/>
            <person name="van Sinderen D."/>
            <person name="Ventura M."/>
        </authorList>
    </citation>
    <scope>NUCLEOTIDE SEQUENCE [LARGE SCALE GENOMIC DNA]</scope>
    <source>
        <strain evidence="8 9">DSM 27321</strain>
    </source>
</reference>
<dbReference type="RefSeq" id="WP_051428927.1">
    <property type="nucleotide sequence ID" value="NZ_AZMV01000005.1"/>
</dbReference>
<dbReference type="GeneID" id="97501460"/>
<dbReference type="GO" id="GO:0043190">
    <property type="term" value="C:ATP-binding cassette (ABC) transporter complex"/>
    <property type="evidence" value="ECO:0007669"/>
    <property type="project" value="InterPro"/>
</dbReference>
<dbReference type="Pfam" id="PF01061">
    <property type="entry name" value="ABC2_membrane"/>
    <property type="match status" value="1"/>
</dbReference>
<dbReference type="Proteomes" id="UP000019155">
    <property type="component" value="Unassembled WGS sequence"/>
</dbReference>
<gene>
    <name evidence="8" type="ORF">BMOU_1201</name>
</gene>
<comment type="subcellular location">
    <subcellularLocation>
        <location evidence="6">Cell membrane</location>
        <topology evidence="6">Multi-pass membrane protein</topology>
    </subcellularLocation>
    <subcellularLocation>
        <location evidence="1">Membrane</location>
        <topology evidence="1">Multi-pass membrane protein</topology>
    </subcellularLocation>
</comment>
<evidence type="ECO:0000256" key="4">
    <source>
        <dbReference type="ARBA" id="ARBA00023136"/>
    </source>
</evidence>
<dbReference type="PANTHER" id="PTHR43229:SF2">
    <property type="entry name" value="NODULATION PROTEIN J"/>
    <property type="match status" value="1"/>
</dbReference>
<dbReference type="GO" id="GO:0140359">
    <property type="term" value="F:ABC-type transporter activity"/>
    <property type="evidence" value="ECO:0007669"/>
    <property type="project" value="InterPro"/>
</dbReference>
<evidence type="ECO:0000259" key="7">
    <source>
        <dbReference type="PROSITE" id="PS51012"/>
    </source>
</evidence>
<keyword evidence="3 6" id="KW-1133">Transmembrane helix</keyword>
<evidence type="ECO:0000256" key="1">
    <source>
        <dbReference type="ARBA" id="ARBA00004141"/>
    </source>
</evidence>
<feature type="domain" description="ABC transmembrane type-2" evidence="7">
    <location>
        <begin position="40"/>
        <end position="267"/>
    </location>
</feature>
<dbReference type="PANTHER" id="PTHR43229">
    <property type="entry name" value="NODULATION PROTEIN J"/>
    <property type="match status" value="1"/>
</dbReference>
<dbReference type="PATRIC" id="fig|1435051.3.peg.1179"/>
<name>W4N869_9BIFI</name>
<dbReference type="InterPro" id="IPR000412">
    <property type="entry name" value="ABC_2_transport"/>
</dbReference>
<evidence type="ECO:0000313" key="8">
    <source>
        <dbReference type="EMBL" id="ETY71288.1"/>
    </source>
</evidence>
<evidence type="ECO:0000256" key="6">
    <source>
        <dbReference type="RuleBase" id="RU361157"/>
    </source>
</evidence>
<proteinExistence type="inferred from homology"/>
<feature type="transmembrane region" description="Helical" evidence="6">
    <location>
        <begin position="185"/>
        <end position="204"/>
    </location>
</feature>
<comment type="similarity">
    <text evidence="6">Belongs to the ABC-2 integral membrane protein family.</text>
</comment>
<protein>
    <recommendedName>
        <fullName evidence="6">Transport permease protein</fullName>
    </recommendedName>
</protein>
<dbReference type="InterPro" id="IPR047817">
    <property type="entry name" value="ABC2_TM_bact-type"/>
</dbReference>
<sequence>MTTTFPTTAQTTTLSPIITLMKDTITLAKRSLLKLKHNPGALVDVILLPIIFMIMFTYLFGGAVAGSATKYLATVVPGVVAFALLMASSNSGTQLREDIETGVFDRFKSLPIARMAPLTGMLTADIIRYAIASLFAVAAGYIMGWRPQAGFGWVLLANLLVIFVMWCVSWVFALIGVLVKSSGTISALSTLTTMVLGFVSNAIVPIDTLPAVLRAFARINPVTYLVDAYRVMVTQGILGDEALAALLAGGMTLMVFIPLTAIFYHKKI</sequence>
<dbReference type="InterPro" id="IPR051784">
    <property type="entry name" value="Nod_factor_ABC_transporter"/>
</dbReference>
<dbReference type="PIRSF" id="PIRSF006648">
    <property type="entry name" value="DrrB"/>
    <property type="match status" value="1"/>
</dbReference>
<keyword evidence="9" id="KW-1185">Reference proteome</keyword>
<dbReference type="eggNOG" id="COG0842">
    <property type="taxonomic scope" value="Bacteria"/>
</dbReference>
<dbReference type="STRING" id="1435051.BMOU_1201"/>
<accession>W4N869</accession>
<evidence type="ECO:0000256" key="5">
    <source>
        <dbReference type="ARBA" id="ARBA00023251"/>
    </source>
</evidence>
<feature type="transmembrane region" description="Helical" evidence="6">
    <location>
        <begin position="242"/>
        <end position="264"/>
    </location>
</feature>
<feature type="transmembrane region" description="Helical" evidence="6">
    <location>
        <begin position="71"/>
        <end position="87"/>
    </location>
</feature>
<keyword evidence="6" id="KW-0813">Transport</keyword>
<dbReference type="AlphaFoldDB" id="W4N869"/>
<dbReference type="OrthoDB" id="670210at2"/>
<keyword evidence="5" id="KW-0046">Antibiotic resistance</keyword>
<feature type="transmembrane region" description="Helical" evidence="6">
    <location>
        <begin position="126"/>
        <end position="145"/>
    </location>
</feature>
<keyword evidence="4 6" id="KW-0472">Membrane</keyword>
<dbReference type="GO" id="GO:0046677">
    <property type="term" value="P:response to antibiotic"/>
    <property type="evidence" value="ECO:0007669"/>
    <property type="project" value="UniProtKB-KW"/>
</dbReference>
<feature type="transmembrane region" description="Helical" evidence="6">
    <location>
        <begin position="41"/>
        <end position="65"/>
    </location>
</feature>
<keyword evidence="6" id="KW-1003">Cell membrane</keyword>
<feature type="transmembrane region" description="Helical" evidence="6">
    <location>
        <begin position="151"/>
        <end position="178"/>
    </location>
</feature>
<dbReference type="InterPro" id="IPR013525">
    <property type="entry name" value="ABC2_TM"/>
</dbReference>
<evidence type="ECO:0000256" key="2">
    <source>
        <dbReference type="ARBA" id="ARBA00022692"/>
    </source>
</evidence>